<proteinExistence type="predicted"/>
<dbReference type="EMBL" id="WSFO01000031">
    <property type="protein sequence ID" value="KAE9624483.1"/>
    <property type="molecule type" value="Genomic_DNA"/>
</dbReference>
<dbReference type="SMART" id="SM01008">
    <property type="entry name" value="Ald_Xan_dh_C"/>
    <property type="match status" value="1"/>
</dbReference>
<feature type="domain" description="Aldehyde oxidase/xanthine dehydrogenase a/b hammerhead" evidence="2">
    <location>
        <begin position="221"/>
        <end position="301"/>
    </location>
</feature>
<keyword evidence="1" id="KW-0812">Transmembrane</keyword>
<dbReference type="InterPro" id="IPR008274">
    <property type="entry name" value="AldOxase/xan_DH_MoCoBD1"/>
</dbReference>
<sequence>MEATTKMKSISRRRFLKKTGWVAAGITVAGFGAFPVVRDKIPALPTFDAPSDKDSLTWIQILADGRVRFYCPRMEMGQGAALGLTQVVAEELNIEQADIDCILPDTDQTSPFQMTVGSQSIANFFDPVSWAAAQLREVLRAVAAEKTGLSTEQIVDGRSGFKLPDGTTIGYAALVPATDVIITDNRLIENDNFKRYALRPTTKHQTIGQNWLHHDLTAIVTGRMAYARDISLPDMAFGAVVQPPSFGAQLVAANSTGAMELPGVLGVEIDKAAGFVGVVASTPFILPEALEALNAEWLTGSDFGQEQIDALLDVERLRAEDDFTHTLDQSGDLEVGQQAARHRSSGRYDTPFAAHAAMEPRSGLVWVRADKVEVWCGTQDPFFVQKRVAKTLNRETEDVVVHTHRIGGGFGGRVMCQASEAAARLSAKFNLPVRIQWDRSAEFQNNYFQPGFSHFIDAGVSKDGFITHWDHDVVSSSILTGLAPGLIGKAIDLATPDQGTTRGIRPPYEMANKRIRHSAMRTPVPINAWRGLGSAPNAFAIESMMDELAFKSDSDPLQFRLKNLPANRARLAKVLRKVGDMSNWGQATLKDTGRGLACAVYKDETAVAVVADLTIDHAAETIKVTKVCCAQDCGLVLNPHQVESQIMGNITWGCSMTLNEQITFAQGRVEQDNFHLYEPLRHGSSPEVNVALLAPPGTPPAPVGESALPPVPAAIANAVFAATGHRCRRLPIRYEDIFAETG</sequence>
<dbReference type="GO" id="GO:0016491">
    <property type="term" value="F:oxidoreductase activity"/>
    <property type="evidence" value="ECO:0007669"/>
    <property type="project" value="InterPro"/>
</dbReference>
<keyword evidence="1" id="KW-1133">Transmembrane helix</keyword>
<dbReference type="InterPro" id="IPR006311">
    <property type="entry name" value="TAT_signal"/>
</dbReference>
<dbReference type="InterPro" id="IPR037165">
    <property type="entry name" value="AldOxase/xan_DH_Mopterin-bd_sf"/>
</dbReference>
<dbReference type="InterPro" id="IPR012368">
    <property type="entry name" value="OxRdtase_Mopterin-bd_su_IorB"/>
</dbReference>
<dbReference type="InterPro" id="IPR052516">
    <property type="entry name" value="N-heterocyclic_Hydroxylase"/>
</dbReference>
<keyword evidence="1" id="KW-0472">Membrane</keyword>
<evidence type="ECO:0000256" key="1">
    <source>
        <dbReference type="SAM" id="Phobius"/>
    </source>
</evidence>
<accession>A0A6A4RBZ8</accession>
<dbReference type="Pfam" id="PF02738">
    <property type="entry name" value="MoCoBD_1"/>
    <property type="match status" value="1"/>
</dbReference>
<dbReference type="Gene3D" id="3.30.365.10">
    <property type="entry name" value="Aldehyde oxidase/xanthine dehydrogenase, molybdopterin binding domain"/>
    <property type="match status" value="4"/>
</dbReference>
<dbReference type="PIRSF" id="PIRSF036389">
    <property type="entry name" value="IOR_B"/>
    <property type="match status" value="1"/>
</dbReference>
<evidence type="ECO:0000313" key="3">
    <source>
        <dbReference type="EMBL" id="KAE9624483.1"/>
    </source>
</evidence>
<protein>
    <submittedName>
        <fullName evidence="3">Molybdopterin-dependent oxidoreductase</fullName>
    </submittedName>
</protein>
<dbReference type="InterPro" id="IPR046867">
    <property type="entry name" value="AldOxase/xan_DH_MoCoBD2"/>
</dbReference>
<dbReference type="RefSeq" id="WP_158981856.1">
    <property type="nucleotide sequence ID" value="NZ_WSFO01000031.1"/>
</dbReference>
<feature type="transmembrane region" description="Helical" evidence="1">
    <location>
        <begin position="20"/>
        <end position="37"/>
    </location>
</feature>
<dbReference type="PANTHER" id="PTHR47495">
    <property type="entry name" value="ALDEHYDE DEHYDROGENASE"/>
    <property type="match status" value="1"/>
</dbReference>
<organism evidence="3 4">
    <name type="scientific">Parasedimentitalea maritima</name>
    <dbReference type="NCBI Taxonomy" id="2578117"/>
    <lineage>
        <taxon>Bacteria</taxon>
        <taxon>Pseudomonadati</taxon>
        <taxon>Pseudomonadota</taxon>
        <taxon>Alphaproteobacteria</taxon>
        <taxon>Rhodobacterales</taxon>
        <taxon>Paracoccaceae</taxon>
        <taxon>Parasedimentitalea</taxon>
    </lineage>
</organism>
<comment type="caution">
    <text evidence="3">The sequence shown here is derived from an EMBL/GenBank/DDBJ whole genome shotgun (WGS) entry which is preliminary data.</text>
</comment>
<evidence type="ECO:0000259" key="2">
    <source>
        <dbReference type="SMART" id="SM01008"/>
    </source>
</evidence>
<reference evidence="3 4" key="1">
    <citation type="submission" date="2019-12" db="EMBL/GenBank/DDBJ databases">
        <authorList>
            <person name="Zhang Y.-J."/>
        </authorList>
    </citation>
    <scope>NUCLEOTIDE SEQUENCE [LARGE SCALE GENOMIC DNA]</scope>
    <source>
        <strain evidence="3 4">H18S-6</strain>
    </source>
</reference>
<dbReference type="Gene3D" id="3.90.1170.50">
    <property type="entry name" value="Aldehyde oxidase/xanthine dehydrogenase, a/b hammerhead"/>
    <property type="match status" value="1"/>
</dbReference>
<dbReference type="AlphaFoldDB" id="A0A6A4RBZ8"/>
<name>A0A6A4RBZ8_9RHOB</name>
<dbReference type="PROSITE" id="PS51318">
    <property type="entry name" value="TAT"/>
    <property type="match status" value="1"/>
</dbReference>
<gene>
    <name evidence="3" type="ORF">GP644_23400</name>
</gene>
<dbReference type="Pfam" id="PF20256">
    <property type="entry name" value="MoCoBD_2"/>
    <property type="match status" value="2"/>
</dbReference>
<dbReference type="SUPFAM" id="SSF56003">
    <property type="entry name" value="Molybdenum cofactor-binding domain"/>
    <property type="match status" value="2"/>
</dbReference>
<dbReference type="InterPro" id="IPR000674">
    <property type="entry name" value="Ald_Oxase/Xan_DH_a/b"/>
</dbReference>
<dbReference type="Proteomes" id="UP000441586">
    <property type="component" value="Unassembled WGS sequence"/>
</dbReference>
<dbReference type="PANTHER" id="PTHR47495:SF1">
    <property type="entry name" value="BLL3820 PROTEIN"/>
    <property type="match status" value="1"/>
</dbReference>
<evidence type="ECO:0000313" key="4">
    <source>
        <dbReference type="Proteomes" id="UP000441586"/>
    </source>
</evidence>